<evidence type="ECO:0000256" key="3">
    <source>
        <dbReference type="ARBA" id="ARBA00008261"/>
    </source>
</evidence>
<evidence type="ECO:0000256" key="12">
    <source>
        <dbReference type="ARBA" id="ARBA00023180"/>
    </source>
</evidence>
<evidence type="ECO:0000256" key="4">
    <source>
        <dbReference type="ARBA" id="ARBA00022670"/>
    </source>
</evidence>
<dbReference type="GO" id="GO:0004222">
    <property type="term" value="F:metalloendopeptidase activity"/>
    <property type="evidence" value="ECO:0007669"/>
    <property type="project" value="UniProtKB-UniRule"/>
</dbReference>
<accession>A0A177ATS8</accession>
<dbReference type="PANTHER" id="PTHR31120:SF6">
    <property type="entry name" value="METALLOPROTEASE TIKI HOMOLOG"/>
    <property type="match status" value="1"/>
</dbReference>
<proteinExistence type="inferred from homology"/>
<dbReference type="Pfam" id="PF01963">
    <property type="entry name" value="TraB_PrgY_gumN"/>
    <property type="match status" value="1"/>
</dbReference>
<evidence type="ECO:0000256" key="13">
    <source>
        <dbReference type="RuleBase" id="RU369069"/>
    </source>
</evidence>
<protein>
    <recommendedName>
        <fullName evidence="13">Metalloprotease TIKI homolog</fullName>
        <ecNumber evidence="13">3.4.-.-</ecNumber>
    </recommendedName>
</protein>
<feature type="non-terminal residue" evidence="14">
    <location>
        <position position="1"/>
    </location>
</feature>
<keyword evidence="6 13" id="KW-0479">Metal-binding</keyword>
<comment type="similarity">
    <text evidence="3 13">Belongs to the TIKI family.</text>
</comment>
<evidence type="ECO:0000256" key="1">
    <source>
        <dbReference type="ARBA" id="ARBA00001941"/>
    </source>
</evidence>
<keyword evidence="10 13" id="KW-0482">Metalloprotease</keyword>
<dbReference type="Proteomes" id="UP000078046">
    <property type="component" value="Unassembled WGS sequence"/>
</dbReference>
<evidence type="ECO:0000313" key="15">
    <source>
        <dbReference type="Proteomes" id="UP000078046"/>
    </source>
</evidence>
<name>A0A177ATS8_9BILA</name>
<keyword evidence="8 13" id="KW-0378">Hydrolase</keyword>
<dbReference type="OrthoDB" id="10040378at2759"/>
<keyword evidence="13" id="KW-1003">Cell membrane</keyword>
<dbReference type="EMBL" id="LWCA01001298">
    <property type="protein sequence ID" value="OAF65427.1"/>
    <property type="molecule type" value="Genomic_DNA"/>
</dbReference>
<keyword evidence="11" id="KW-0472">Membrane</keyword>
<keyword evidence="13" id="KW-0879">Wnt signaling pathway</keyword>
<dbReference type="PANTHER" id="PTHR31120">
    <property type="entry name" value="METALLOPROTEASE TIKI"/>
    <property type="match status" value="1"/>
</dbReference>
<evidence type="ECO:0000256" key="7">
    <source>
        <dbReference type="ARBA" id="ARBA00022729"/>
    </source>
</evidence>
<comment type="cofactor">
    <cofactor evidence="13">
        <name>Mn(2+)</name>
        <dbReference type="ChEBI" id="CHEBI:29035"/>
    </cofactor>
    <cofactor evidence="13">
        <name>Co(2+)</name>
        <dbReference type="ChEBI" id="CHEBI:48828"/>
    </cofactor>
    <text evidence="13">Divalent metal cations. Mn(2+) or Co(2+).</text>
</comment>
<dbReference type="GO" id="GO:0046872">
    <property type="term" value="F:metal ion binding"/>
    <property type="evidence" value="ECO:0007669"/>
    <property type="project" value="UniProtKB-UniRule"/>
</dbReference>
<evidence type="ECO:0000256" key="11">
    <source>
        <dbReference type="ARBA" id="ARBA00023136"/>
    </source>
</evidence>
<evidence type="ECO:0000256" key="2">
    <source>
        <dbReference type="ARBA" id="ARBA00004479"/>
    </source>
</evidence>
<keyword evidence="15" id="KW-1185">Reference proteome</keyword>
<comment type="caution">
    <text evidence="14">The sequence shown here is derived from an EMBL/GenBank/DDBJ whole genome shotgun (WGS) entry which is preliminary data.</text>
</comment>
<dbReference type="EC" id="3.4.-.-" evidence="13"/>
<organism evidence="14 15">
    <name type="scientific">Intoshia linei</name>
    <dbReference type="NCBI Taxonomy" id="1819745"/>
    <lineage>
        <taxon>Eukaryota</taxon>
        <taxon>Metazoa</taxon>
        <taxon>Spiralia</taxon>
        <taxon>Lophotrochozoa</taxon>
        <taxon>Mesozoa</taxon>
        <taxon>Orthonectida</taxon>
        <taxon>Rhopaluridae</taxon>
        <taxon>Intoshia</taxon>
    </lineage>
</organism>
<dbReference type="CDD" id="cd14789">
    <property type="entry name" value="Tiki"/>
    <property type="match status" value="1"/>
</dbReference>
<comment type="cofactor">
    <cofactor evidence="1">
        <name>Co(2+)</name>
        <dbReference type="ChEBI" id="CHEBI:48828"/>
    </cofactor>
</comment>
<evidence type="ECO:0000256" key="5">
    <source>
        <dbReference type="ARBA" id="ARBA00022692"/>
    </source>
</evidence>
<dbReference type="InterPro" id="IPR040230">
    <property type="entry name" value="TIKI1/2-like"/>
</dbReference>
<comment type="subcellular location">
    <subcellularLocation>
        <location evidence="13">Cell membrane</location>
        <topology evidence="13">Single-pass type I membrane protein</topology>
    </subcellularLocation>
    <subcellularLocation>
        <location evidence="2">Membrane</location>
        <topology evidence="2">Single-pass type I membrane protein</topology>
    </subcellularLocation>
</comment>
<dbReference type="GO" id="GO:0006508">
    <property type="term" value="P:proteolysis"/>
    <property type="evidence" value="ECO:0007669"/>
    <property type="project" value="UniProtKB-KW"/>
</dbReference>
<dbReference type="AlphaFoldDB" id="A0A177ATS8"/>
<reference evidence="14 15" key="1">
    <citation type="submission" date="2016-04" db="EMBL/GenBank/DDBJ databases">
        <title>The genome of Intoshia linei affirms orthonectids as highly simplified spiralians.</title>
        <authorList>
            <person name="Mikhailov K.V."/>
            <person name="Slusarev G.S."/>
            <person name="Nikitin M.A."/>
            <person name="Logacheva M.D."/>
            <person name="Penin A."/>
            <person name="Aleoshin V."/>
            <person name="Panchin Y.V."/>
        </authorList>
    </citation>
    <scope>NUCLEOTIDE SEQUENCE [LARGE SCALE GENOMIC DNA]</scope>
    <source>
        <strain evidence="14">Intl2013</strain>
        <tissue evidence="14">Whole animal</tissue>
    </source>
</reference>
<evidence type="ECO:0000256" key="8">
    <source>
        <dbReference type="ARBA" id="ARBA00022801"/>
    </source>
</evidence>
<keyword evidence="4 13" id="KW-0645">Protease</keyword>
<dbReference type="GO" id="GO:0005886">
    <property type="term" value="C:plasma membrane"/>
    <property type="evidence" value="ECO:0007669"/>
    <property type="project" value="UniProtKB-SubCell"/>
</dbReference>
<dbReference type="GO" id="GO:0016055">
    <property type="term" value="P:Wnt signaling pathway"/>
    <property type="evidence" value="ECO:0007669"/>
    <property type="project" value="UniProtKB-KW"/>
</dbReference>
<sequence length="512" mass="60768">LYARGNDKYENIQCNEKNFKLNSHLWKIGDENPSYMFGSLHVPYTQIWRYINENVKQAFHSTFNTYAELDMTPSIKITFRNCQYSSSNRQSELEKENHKKIYKILHNLLQYIKNYKLAKFECTDRIKFIHNNLKYQCHDENANSNDYTYMEFCSLKNIWISIYINQILECFKDMKQFHRRKRTIFYKTKKIQDNLMILDEYLIFESKLSNKRVGQLETIQEQCDMFDKIDQFIGKELLDMALTKLENVHDKIKKQPKLINSIRNLQQSSVKKYVCGNFTLDVLPLSFPEINKQNYSIKKQKKKIFTNTYNLNKNNVQSTLYKLFFQDRNFKISKRIFEILNSNYQFFSTKPRNFNKSNFFIIGSGHLIGENSIPYILRNKYNLSVKLVPSNENIIGSRQNHPSFLADIMKNIRIPLNTNLNKKKIPLDKGNASQKYVPVKIDQNLKSHVHFIQIQNSTKNISINTQKSNKTGQHKESKHIDLNNQNLRGNFTSSCQKLIHHLLIYIIIVVLY</sequence>
<dbReference type="InterPro" id="IPR002816">
    <property type="entry name" value="TraB/PrgY/GumN_fam"/>
</dbReference>
<dbReference type="GO" id="GO:0030178">
    <property type="term" value="P:negative regulation of Wnt signaling pathway"/>
    <property type="evidence" value="ECO:0007669"/>
    <property type="project" value="UniProtKB-UniRule"/>
</dbReference>
<evidence type="ECO:0000256" key="6">
    <source>
        <dbReference type="ARBA" id="ARBA00022723"/>
    </source>
</evidence>
<evidence type="ECO:0000256" key="9">
    <source>
        <dbReference type="ARBA" id="ARBA00022989"/>
    </source>
</evidence>
<evidence type="ECO:0000313" key="14">
    <source>
        <dbReference type="EMBL" id="OAF65427.1"/>
    </source>
</evidence>
<keyword evidence="7 13" id="KW-0732">Signal</keyword>
<gene>
    <name evidence="14" type="ORF">A3Q56_06864</name>
</gene>
<comment type="function">
    <text evidence="13">Metalloprotease that acts as a negative regulator of the Wnt signaling pathway.</text>
</comment>
<keyword evidence="12" id="KW-0325">Glycoprotein</keyword>
<evidence type="ECO:0000256" key="10">
    <source>
        <dbReference type="ARBA" id="ARBA00023049"/>
    </source>
</evidence>
<keyword evidence="9" id="KW-1133">Transmembrane helix</keyword>
<keyword evidence="5" id="KW-0812">Transmembrane</keyword>